<gene>
    <name evidence="5" type="primary">rhaS_3</name>
    <name evidence="5" type="ORF">LMG26845_02659</name>
</gene>
<evidence type="ECO:0000256" key="2">
    <source>
        <dbReference type="ARBA" id="ARBA00023125"/>
    </source>
</evidence>
<dbReference type="InterPro" id="IPR009057">
    <property type="entry name" value="Homeodomain-like_sf"/>
</dbReference>
<dbReference type="InterPro" id="IPR018062">
    <property type="entry name" value="HTH_AraC-typ_CS"/>
</dbReference>
<reference evidence="5 6" key="1">
    <citation type="submission" date="2020-04" db="EMBL/GenBank/DDBJ databases">
        <authorList>
            <person name="De Canck E."/>
        </authorList>
    </citation>
    <scope>NUCLEOTIDE SEQUENCE [LARGE SCALE GENOMIC DNA]</scope>
    <source>
        <strain evidence="5 6">LMG 26845</strain>
    </source>
</reference>
<dbReference type="PRINTS" id="PR00032">
    <property type="entry name" value="HTHARAC"/>
</dbReference>
<dbReference type="PANTHER" id="PTHR47893:SF1">
    <property type="entry name" value="REGULATORY PROTEIN PCHR"/>
    <property type="match status" value="1"/>
</dbReference>
<dbReference type="InterPro" id="IPR020449">
    <property type="entry name" value="Tscrpt_reg_AraC-type_HTH"/>
</dbReference>
<name>A0A6J5IHM6_9BURK</name>
<dbReference type="GO" id="GO:0003700">
    <property type="term" value="F:DNA-binding transcription factor activity"/>
    <property type="evidence" value="ECO:0007669"/>
    <property type="project" value="InterPro"/>
</dbReference>
<dbReference type="AlphaFoldDB" id="A0A6J5IHM6"/>
<accession>A0A6J5IHM6</accession>
<dbReference type="PROSITE" id="PS01124">
    <property type="entry name" value="HTH_ARAC_FAMILY_2"/>
    <property type="match status" value="1"/>
</dbReference>
<dbReference type="SMART" id="SM00342">
    <property type="entry name" value="HTH_ARAC"/>
    <property type="match status" value="1"/>
</dbReference>
<evidence type="ECO:0000256" key="1">
    <source>
        <dbReference type="ARBA" id="ARBA00023015"/>
    </source>
</evidence>
<protein>
    <submittedName>
        <fullName evidence="5">HTH-type transcriptional activator RhaS</fullName>
    </submittedName>
</protein>
<keyword evidence="1" id="KW-0805">Transcription regulation</keyword>
<dbReference type="PANTHER" id="PTHR47893">
    <property type="entry name" value="REGULATORY PROTEIN PCHR"/>
    <property type="match status" value="1"/>
</dbReference>
<organism evidence="5 6">
    <name type="scientific">Achromobacter insuavis</name>
    <dbReference type="NCBI Taxonomy" id="1287735"/>
    <lineage>
        <taxon>Bacteria</taxon>
        <taxon>Pseudomonadati</taxon>
        <taxon>Pseudomonadota</taxon>
        <taxon>Betaproteobacteria</taxon>
        <taxon>Burkholderiales</taxon>
        <taxon>Alcaligenaceae</taxon>
        <taxon>Achromobacter</taxon>
    </lineage>
</organism>
<dbReference type="InterPro" id="IPR018060">
    <property type="entry name" value="HTH_AraC"/>
</dbReference>
<dbReference type="InterPro" id="IPR053142">
    <property type="entry name" value="PchR_regulatory_protein"/>
</dbReference>
<dbReference type="EMBL" id="CADIJR010000022">
    <property type="protein sequence ID" value="CAB3649064.1"/>
    <property type="molecule type" value="Genomic_DNA"/>
</dbReference>
<dbReference type="RefSeq" id="WP_082404737.1">
    <property type="nucleotide sequence ID" value="NZ_CADIKT010000018.1"/>
</dbReference>
<dbReference type="SUPFAM" id="SSF46689">
    <property type="entry name" value="Homeodomain-like"/>
    <property type="match status" value="2"/>
</dbReference>
<dbReference type="Proteomes" id="UP000507979">
    <property type="component" value="Unassembled WGS sequence"/>
</dbReference>
<keyword evidence="6" id="KW-1185">Reference proteome</keyword>
<evidence type="ECO:0000259" key="4">
    <source>
        <dbReference type="PROSITE" id="PS01124"/>
    </source>
</evidence>
<sequence length="299" mass="32615">MASVLSGAPGATGAPPLRKIHHLRPGLSLQLACETDSDASTGLAMVDDHLRIVLVLDGRIDVSYGRSALRLARGQGVDAGVVTLREPEECRRVVLGGESSRRVSIGVNRQWLEESFGETRALAPHGVPHLATRSWRASTRARLLAEQLLNPPSLPRQVAGLYLESRAIELVIEALSLDGGAAGQATDPAPQPAVLRRRMVDLTQWLRRHAGEPLSIEQIARHMNTTPTTLQRHFRQALGITVFDFLQQERLRLARQALEAEGINVTQAAAIAGYANPGSFSTAFRRHFGLTPRQVRARL</sequence>
<dbReference type="Pfam" id="PF12833">
    <property type="entry name" value="HTH_18"/>
    <property type="match status" value="1"/>
</dbReference>
<evidence type="ECO:0000256" key="3">
    <source>
        <dbReference type="ARBA" id="ARBA00023163"/>
    </source>
</evidence>
<proteinExistence type="predicted"/>
<dbReference type="PROSITE" id="PS00041">
    <property type="entry name" value="HTH_ARAC_FAMILY_1"/>
    <property type="match status" value="1"/>
</dbReference>
<evidence type="ECO:0000313" key="6">
    <source>
        <dbReference type="Proteomes" id="UP000507979"/>
    </source>
</evidence>
<dbReference type="GO" id="GO:0043565">
    <property type="term" value="F:sequence-specific DNA binding"/>
    <property type="evidence" value="ECO:0007669"/>
    <property type="project" value="InterPro"/>
</dbReference>
<dbReference type="Gene3D" id="1.10.10.60">
    <property type="entry name" value="Homeodomain-like"/>
    <property type="match status" value="1"/>
</dbReference>
<feature type="domain" description="HTH araC/xylS-type" evidence="4">
    <location>
        <begin position="200"/>
        <end position="298"/>
    </location>
</feature>
<keyword evidence="3" id="KW-0804">Transcription</keyword>
<keyword evidence="2" id="KW-0238">DNA-binding</keyword>
<evidence type="ECO:0000313" key="5">
    <source>
        <dbReference type="EMBL" id="CAB3649064.1"/>
    </source>
</evidence>